<evidence type="ECO:0000313" key="1">
    <source>
        <dbReference type="EMBL" id="TMS59797.1"/>
    </source>
</evidence>
<dbReference type="EMBL" id="AKCV02000004">
    <property type="protein sequence ID" value="TMS59797.1"/>
    <property type="molecule type" value="Genomic_DNA"/>
</dbReference>
<gene>
    <name evidence="1" type="ORF">MW7_000690</name>
</gene>
<proteinExistence type="predicted"/>
<organism evidence="1 2">
    <name type="scientific">Imbroritus primus</name>
    <dbReference type="NCBI Taxonomy" id="3058603"/>
    <lineage>
        <taxon>Bacteria</taxon>
        <taxon>Pseudomonadati</taxon>
        <taxon>Pseudomonadota</taxon>
        <taxon>Betaproteobacteria</taxon>
        <taxon>Burkholderiales</taxon>
        <taxon>Burkholderiaceae</taxon>
        <taxon>Imbroritus</taxon>
    </lineage>
</organism>
<sequence>MNGYLPIERYVPHRGAMLLLDRLLEASAEHAVAEVRVRHDGLFVQNGAVPAWVGIEYMAQTVAAWAGWQAAQRNAPARIGFLLGSRKFEALQPTFAAGSLLRVRVQCELVGSNGLGMFDCQLLASESSTGSTGNEHGACDESCENDGNYATVVARARISVYEPDDGAAYIQGIDAGENQL</sequence>
<evidence type="ECO:0000313" key="2">
    <source>
        <dbReference type="Proteomes" id="UP000004277"/>
    </source>
</evidence>
<comment type="caution">
    <text evidence="1">The sequence shown here is derived from an EMBL/GenBank/DDBJ whole genome shotgun (WGS) entry which is preliminary data.</text>
</comment>
<name>A0ACD3SUI0_9BURK</name>
<keyword evidence="2" id="KW-1185">Reference proteome</keyword>
<accession>A0ACD3SUI0</accession>
<dbReference type="Proteomes" id="UP000004277">
    <property type="component" value="Unassembled WGS sequence"/>
</dbReference>
<reference evidence="1" key="1">
    <citation type="submission" date="2019-05" db="EMBL/GenBank/DDBJ databases">
        <title>Revised genome assembly of Burkholderiaceae (previously Ralstonia) sp. PBA.</title>
        <authorList>
            <person name="Gan H.M."/>
        </authorList>
    </citation>
    <scope>NUCLEOTIDE SEQUENCE</scope>
    <source>
        <strain evidence="1">PBA</strain>
    </source>
</reference>
<protein>
    <submittedName>
        <fullName evidence="1">Uncharacterized protein</fullName>
    </submittedName>
</protein>